<evidence type="ECO:0000256" key="3">
    <source>
        <dbReference type="ARBA" id="ARBA00022729"/>
    </source>
</evidence>
<dbReference type="SUPFAM" id="SSF53850">
    <property type="entry name" value="Periplasmic binding protein-like II"/>
    <property type="match status" value="1"/>
</dbReference>
<dbReference type="GO" id="GO:0015768">
    <property type="term" value="P:maltose transport"/>
    <property type="evidence" value="ECO:0007669"/>
    <property type="project" value="TreeGrafter"/>
</dbReference>
<dbReference type="EMBL" id="JAGTTM010000001">
    <property type="protein sequence ID" value="MCC2028379.1"/>
    <property type="molecule type" value="Genomic_DNA"/>
</dbReference>
<evidence type="ECO:0000256" key="1">
    <source>
        <dbReference type="ARBA" id="ARBA00008520"/>
    </source>
</evidence>
<reference evidence="4" key="1">
    <citation type="submission" date="2021-04" db="EMBL/GenBank/DDBJ databases">
        <title>Microbacterium tenobrionis sp. nov. and Microbacterium allomyrinae sp. nov., isolated from larvae of Tenobrio molitor and Allomyrina dichotoma, respectively.</title>
        <authorList>
            <person name="Lee S.D."/>
        </authorList>
    </citation>
    <scope>NUCLEOTIDE SEQUENCE</scope>
    <source>
        <strain evidence="4">YMB-B2</strain>
    </source>
</reference>
<dbReference type="GO" id="GO:0042956">
    <property type="term" value="P:maltodextrin transmembrane transport"/>
    <property type="evidence" value="ECO:0007669"/>
    <property type="project" value="TreeGrafter"/>
</dbReference>
<dbReference type="PROSITE" id="PS51257">
    <property type="entry name" value="PROKAR_LIPOPROTEIN"/>
    <property type="match status" value="1"/>
</dbReference>
<dbReference type="GO" id="GO:0055052">
    <property type="term" value="C:ATP-binding cassette (ABC) transporter complex, substrate-binding subunit-containing"/>
    <property type="evidence" value="ECO:0007669"/>
    <property type="project" value="TreeGrafter"/>
</dbReference>
<evidence type="ECO:0000313" key="5">
    <source>
        <dbReference type="Proteomes" id="UP001139289"/>
    </source>
</evidence>
<gene>
    <name evidence="4" type="ORF">KEC56_02355</name>
</gene>
<comment type="similarity">
    <text evidence="1">Belongs to the bacterial solute-binding protein 1 family.</text>
</comment>
<keyword evidence="2" id="KW-0813">Transport</keyword>
<proteinExistence type="inferred from homology"/>
<comment type="caution">
    <text evidence="4">The sequence shown here is derived from an EMBL/GenBank/DDBJ whole genome shotgun (WGS) entry which is preliminary data.</text>
</comment>
<dbReference type="InterPro" id="IPR006059">
    <property type="entry name" value="SBP"/>
</dbReference>
<dbReference type="GO" id="GO:1901982">
    <property type="term" value="F:maltose binding"/>
    <property type="evidence" value="ECO:0007669"/>
    <property type="project" value="TreeGrafter"/>
</dbReference>
<keyword evidence="3" id="KW-0732">Signal</keyword>
<evidence type="ECO:0000313" key="4">
    <source>
        <dbReference type="EMBL" id="MCC2028379.1"/>
    </source>
</evidence>
<accession>A0A9X1RZ50</accession>
<dbReference type="Gene3D" id="3.40.190.10">
    <property type="entry name" value="Periplasmic binding protein-like II"/>
    <property type="match status" value="2"/>
</dbReference>
<sequence length="428" mass="44862">METLAMRQSRFAATGAFALAGVLVLGGCAASGGSADEPVTLTFWGTYGNGGNSAQTEVLENELIPAFEKANPGIEVDYVDMPYDGLKQKLTTSAAGGELPDLIRSDIGWVAQFAELGVFKQLDGQMPDFEDLANAVYPGTLQTTSWDGHYYGLPLNTNTRVLVANQSALDAAGVAAPPATFDELRALAAGLAGKGIAAFADSGLNAWNVMPWIWSAGGDIADEDLTTSTGYLDSDESVAGVQLLVDLYQDGAIPNLITGNTGATSTSDGLPSGEYATILDGPWMQDIWAGQYPDFTPIYAPVPAGDGGSISVVGGESIVVTEATEHADAAYKFVEFTQSEEYQLGMAKAGQMTVKPEFAAAQAEIAPYYEAFSNQLETARARLPIPQAGEVDTILNTELVPAFEGEVSVKEALTAAAKQIDALLAENQ</sequence>
<dbReference type="AlphaFoldDB" id="A0A9X1RZ50"/>
<organism evidence="4 5">
    <name type="scientific">Microbacterium tenebrionis</name>
    <dbReference type="NCBI Taxonomy" id="2830665"/>
    <lineage>
        <taxon>Bacteria</taxon>
        <taxon>Bacillati</taxon>
        <taxon>Actinomycetota</taxon>
        <taxon>Actinomycetes</taxon>
        <taxon>Micrococcales</taxon>
        <taxon>Microbacteriaceae</taxon>
        <taxon>Microbacterium</taxon>
    </lineage>
</organism>
<dbReference type="PANTHER" id="PTHR30061">
    <property type="entry name" value="MALTOSE-BINDING PERIPLASMIC PROTEIN"/>
    <property type="match status" value="1"/>
</dbReference>
<dbReference type="Proteomes" id="UP001139289">
    <property type="component" value="Unassembled WGS sequence"/>
</dbReference>
<protein>
    <submittedName>
        <fullName evidence="4">Extracellular solute-binding protein</fullName>
    </submittedName>
</protein>
<dbReference type="PANTHER" id="PTHR30061:SF50">
    <property type="entry name" value="MALTOSE_MALTODEXTRIN-BINDING PERIPLASMIC PROTEIN"/>
    <property type="match status" value="1"/>
</dbReference>
<dbReference type="Pfam" id="PF01547">
    <property type="entry name" value="SBP_bac_1"/>
    <property type="match status" value="1"/>
</dbReference>
<name>A0A9X1RZ50_9MICO</name>
<keyword evidence="5" id="KW-1185">Reference proteome</keyword>
<evidence type="ECO:0000256" key="2">
    <source>
        <dbReference type="ARBA" id="ARBA00022448"/>
    </source>
</evidence>